<reference evidence="1 2" key="1">
    <citation type="submission" date="2017-10" db="EMBL/GenBank/DDBJ databases">
        <title>Genome announcement of Methylocella silvestris TVC from permafrost.</title>
        <authorList>
            <person name="Wang J."/>
            <person name="Geng K."/>
            <person name="Ul-Haque F."/>
            <person name="Crombie A.T."/>
            <person name="Street L.E."/>
            <person name="Wookey P.A."/>
            <person name="Murrell J.C."/>
            <person name="Pratscher J."/>
        </authorList>
    </citation>
    <scope>NUCLEOTIDE SEQUENCE [LARGE SCALE GENOMIC DNA]</scope>
    <source>
        <strain evidence="1 2">TVC</strain>
    </source>
</reference>
<dbReference type="Proteomes" id="UP000236286">
    <property type="component" value="Unassembled WGS sequence"/>
</dbReference>
<gene>
    <name evidence="1" type="ORF">CR492_06470</name>
</gene>
<comment type="caution">
    <text evidence="1">The sequence shown here is derived from an EMBL/GenBank/DDBJ whole genome shotgun (WGS) entry which is preliminary data.</text>
</comment>
<proteinExistence type="predicted"/>
<dbReference type="EMBL" id="PDZR01000004">
    <property type="protein sequence ID" value="PNG26940.1"/>
    <property type="molecule type" value="Genomic_DNA"/>
</dbReference>
<sequence length="92" mass="9784">MLTRAAGAYRGALVVRSALAPIDVAKLEINLAYALGLLWRCGSGEGLLDEALGLIDEAIALIGETGEERQHLRDAEQARASILEARARRTAA</sequence>
<evidence type="ECO:0000313" key="1">
    <source>
        <dbReference type="EMBL" id="PNG26940.1"/>
    </source>
</evidence>
<accession>A0A2J7TJJ2</accession>
<name>A0A2J7TJJ2_METSI</name>
<evidence type="ECO:0000313" key="2">
    <source>
        <dbReference type="Proteomes" id="UP000236286"/>
    </source>
</evidence>
<organism evidence="1 2">
    <name type="scientific">Methylocella silvestris</name>
    <dbReference type="NCBI Taxonomy" id="199596"/>
    <lineage>
        <taxon>Bacteria</taxon>
        <taxon>Pseudomonadati</taxon>
        <taxon>Pseudomonadota</taxon>
        <taxon>Alphaproteobacteria</taxon>
        <taxon>Hyphomicrobiales</taxon>
        <taxon>Beijerinckiaceae</taxon>
        <taxon>Methylocella</taxon>
    </lineage>
</organism>
<protein>
    <submittedName>
        <fullName evidence="1">Uncharacterized protein</fullName>
    </submittedName>
</protein>
<dbReference type="RefSeq" id="WP_102842904.1">
    <property type="nucleotide sequence ID" value="NZ_PDZR01000004.1"/>
</dbReference>
<dbReference type="AlphaFoldDB" id="A0A2J7TJJ2"/>